<evidence type="ECO:0000256" key="2">
    <source>
        <dbReference type="ARBA" id="ARBA00022448"/>
    </source>
</evidence>
<keyword evidence="5 7" id="KW-0472">Membrane</keyword>
<gene>
    <name evidence="9" type="ORF">N7498_002786</name>
</gene>
<dbReference type="Proteomes" id="UP001150904">
    <property type="component" value="Unassembled WGS sequence"/>
</dbReference>
<feature type="transmembrane region" description="Helical" evidence="7">
    <location>
        <begin position="148"/>
        <end position="166"/>
    </location>
</feature>
<keyword evidence="3 7" id="KW-0812">Transmembrane</keyword>
<keyword evidence="2" id="KW-0813">Transport</keyword>
<feature type="domain" description="Major facilitator superfamily (MFS) profile" evidence="8">
    <location>
        <begin position="77"/>
        <end position="510"/>
    </location>
</feature>
<feature type="transmembrane region" description="Helical" evidence="7">
    <location>
        <begin position="247"/>
        <end position="271"/>
    </location>
</feature>
<dbReference type="Gene3D" id="1.20.1250.20">
    <property type="entry name" value="MFS general substrate transporter like domains"/>
    <property type="match status" value="1"/>
</dbReference>
<evidence type="ECO:0000256" key="7">
    <source>
        <dbReference type="SAM" id="Phobius"/>
    </source>
</evidence>
<proteinExistence type="predicted"/>
<dbReference type="PRINTS" id="PR01035">
    <property type="entry name" value="TCRTETA"/>
</dbReference>
<keyword evidence="10" id="KW-1185">Reference proteome</keyword>
<evidence type="ECO:0000259" key="8">
    <source>
        <dbReference type="PROSITE" id="PS50850"/>
    </source>
</evidence>
<evidence type="ECO:0000256" key="6">
    <source>
        <dbReference type="SAM" id="MobiDB-lite"/>
    </source>
</evidence>
<evidence type="ECO:0000313" key="9">
    <source>
        <dbReference type="EMBL" id="KAJ5216379.1"/>
    </source>
</evidence>
<dbReference type="RefSeq" id="XP_058312192.1">
    <property type="nucleotide sequence ID" value="XM_058449848.1"/>
</dbReference>
<feature type="transmembrane region" description="Helical" evidence="7">
    <location>
        <begin position="486"/>
        <end position="506"/>
    </location>
</feature>
<dbReference type="EMBL" id="JAPQKR010000005">
    <property type="protein sequence ID" value="KAJ5216379.1"/>
    <property type="molecule type" value="Genomic_DNA"/>
</dbReference>
<name>A0A9W9TBJ3_9EURO</name>
<sequence length="521" mass="55930">MVATTPGADRHHLCRNAATSRHEESEYVDETTALLASGTATHGDVRKTDPPNGSTVPSSDGDGSDSDDEEKPLPKVQVLLLCYARVIEPLAFFSIFPYVNQMIQDNGSVADSDVGFYSGLIESLFSLTQAIVMIFWGRAADRLGRKPVLVFSLFGVTFATGLFGMAKTIPQMILLRCLAGIFAGSIVTIRTMVAEHSTAKTQARAFSWFAFSGNVGIFLGPLLGGALADPASQYPGAFGGVHFFKDYPYALSSLVVALVGATAAVSTALFVQETLKKEPAEDGEEAGSDAAAQRGNLTTWELSKSPGVAIVLYIYAHIMMLAFAYTAIVPVWWFTPVRLGGCGFTPLQISLMMGLNGAAQAAWLLLVFPVLQRRIGTKGVIRICALAYPFFFLCCPLSSSLLRIGTDTSVKAFWVFAPTTLAIGCGVSMSFTAIQLAINDISPSPRFLGTLNALALTSISVLRAFCPALFTTLFAIGARTQLLGGYAIWVLLVVLASGLSVTARYLPEPQEVRKRRNDRER</sequence>
<feature type="transmembrane region" description="Helical" evidence="7">
    <location>
        <begin position="205"/>
        <end position="227"/>
    </location>
</feature>
<dbReference type="GeneID" id="83177149"/>
<dbReference type="GO" id="GO:0022857">
    <property type="term" value="F:transmembrane transporter activity"/>
    <property type="evidence" value="ECO:0007669"/>
    <property type="project" value="InterPro"/>
</dbReference>
<feature type="transmembrane region" description="Helical" evidence="7">
    <location>
        <begin position="172"/>
        <end position="193"/>
    </location>
</feature>
<feature type="transmembrane region" description="Helical" evidence="7">
    <location>
        <begin position="310"/>
        <end position="335"/>
    </location>
</feature>
<evidence type="ECO:0000256" key="4">
    <source>
        <dbReference type="ARBA" id="ARBA00022989"/>
    </source>
</evidence>
<evidence type="ECO:0000256" key="3">
    <source>
        <dbReference type="ARBA" id="ARBA00022692"/>
    </source>
</evidence>
<feature type="transmembrane region" description="Helical" evidence="7">
    <location>
        <begin position="450"/>
        <end position="474"/>
    </location>
</feature>
<dbReference type="InterPro" id="IPR011701">
    <property type="entry name" value="MFS"/>
</dbReference>
<feature type="transmembrane region" description="Helical" evidence="7">
    <location>
        <begin position="380"/>
        <end position="401"/>
    </location>
</feature>
<dbReference type="PANTHER" id="PTHR23504:SF3">
    <property type="entry name" value="MAJOR FACILITATOR SUPERFAMILY (MFS) PROFILE DOMAIN-CONTAINING PROTEIN"/>
    <property type="match status" value="1"/>
</dbReference>
<dbReference type="PROSITE" id="PS50850">
    <property type="entry name" value="MFS"/>
    <property type="match status" value="1"/>
</dbReference>
<dbReference type="PANTHER" id="PTHR23504">
    <property type="entry name" value="MAJOR FACILITATOR SUPERFAMILY DOMAIN-CONTAINING PROTEIN 10"/>
    <property type="match status" value="1"/>
</dbReference>
<dbReference type="AlphaFoldDB" id="A0A9W9TBJ3"/>
<evidence type="ECO:0000256" key="5">
    <source>
        <dbReference type="ARBA" id="ARBA00023136"/>
    </source>
</evidence>
<protein>
    <recommendedName>
        <fullName evidence="8">Major facilitator superfamily (MFS) profile domain-containing protein</fullName>
    </recommendedName>
</protein>
<comment type="subcellular location">
    <subcellularLocation>
        <location evidence="1">Membrane</location>
        <topology evidence="1">Multi-pass membrane protein</topology>
    </subcellularLocation>
</comment>
<evidence type="ECO:0000313" key="10">
    <source>
        <dbReference type="Proteomes" id="UP001150904"/>
    </source>
</evidence>
<evidence type="ECO:0000256" key="1">
    <source>
        <dbReference type="ARBA" id="ARBA00004141"/>
    </source>
</evidence>
<comment type="caution">
    <text evidence="9">The sequence shown here is derived from an EMBL/GenBank/DDBJ whole genome shotgun (WGS) entry which is preliminary data.</text>
</comment>
<dbReference type="Pfam" id="PF07690">
    <property type="entry name" value="MFS_1"/>
    <property type="match status" value="1"/>
</dbReference>
<keyword evidence="4 7" id="KW-1133">Transmembrane helix</keyword>
<dbReference type="GO" id="GO:0016020">
    <property type="term" value="C:membrane"/>
    <property type="evidence" value="ECO:0007669"/>
    <property type="project" value="UniProtKB-SubCell"/>
</dbReference>
<reference evidence="9" key="1">
    <citation type="submission" date="2022-12" db="EMBL/GenBank/DDBJ databases">
        <authorList>
            <person name="Petersen C."/>
        </authorList>
    </citation>
    <scope>NUCLEOTIDE SEQUENCE</scope>
    <source>
        <strain evidence="9">IBT 15544</strain>
    </source>
</reference>
<reference evidence="9" key="2">
    <citation type="journal article" date="2023" name="IMA Fungus">
        <title>Comparative genomic study of the Penicillium genus elucidates a diverse pangenome and 15 lateral gene transfer events.</title>
        <authorList>
            <person name="Petersen C."/>
            <person name="Sorensen T."/>
            <person name="Nielsen M.R."/>
            <person name="Sondergaard T.E."/>
            <person name="Sorensen J.L."/>
            <person name="Fitzpatrick D.A."/>
            <person name="Frisvad J.C."/>
            <person name="Nielsen K.L."/>
        </authorList>
    </citation>
    <scope>NUCLEOTIDE SEQUENCE</scope>
    <source>
        <strain evidence="9">IBT 15544</strain>
    </source>
</reference>
<dbReference type="SUPFAM" id="SSF103473">
    <property type="entry name" value="MFS general substrate transporter"/>
    <property type="match status" value="1"/>
</dbReference>
<organism evidence="9 10">
    <name type="scientific">Penicillium cinerascens</name>
    <dbReference type="NCBI Taxonomy" id="70096"/>
    <lineage>
        <taxon>Eukaryota</taxon>
        <taxon>Fungi</taxon>
        <taxon>Dikarya</taxon>
        <taxon>Ascomycota</taxon>
        <taxon>Pezizomycotina</taxon>
        <taxon>Eurotiomycetes</taxon>
        <taxon>Eurotiomycetidae</taxon>
        <taxon>Eurotiales</taxon>
        <taxon>Aspergillaceae</taxon>
        <taxon>Penicillium</taxon>
    </lineage>
</organism>
<dbReference type="OrthoDB" id="419616at2759"/>
<feature type="transmembrane region" description="Helical" evidence="7">
    <location>
        <begin position="347"/>
        <end position="368"/>
    </location>
</feature>
<dbReference type="InterPro" id="IPR020846">
    <property type="entry name" value="MFS_dom"/>
</dbReference>
<dbReference type="InterPro" id="IPR001958">
    <property type="entry name" value="Tet-R_TetA/multi-R_MdtG-like"/>
</dbReference>
<feature type="transmembrane region" description="Helical" evidence="7">
    <location>
        <begin position="78"/>
        <end position="96"/>
    </location>
</feature>
<feature type="transmembrane region" description="Helical" evidence="7">
    <location>
        <begin position="116"/>
        <end position="136"/>
    </location>
</feature>
<feature type="region of interest" description="Disordered" evidence="6">
    <location>
        <begin position="38"/>
        <end position="71"/>
    </location>
</feature>
<dbReference type="CDD" id="cd17330">
    <property type="entry name" value="MFS_SLC46_TetA_like"/>
    <property type="match status" value="1"/>
</dbReference>
<feature type="transmembrane region" description="Helical" evidence="7">
    <location>
        <begin position="413"/>
        <end position="438"/>
    </location>
</feature>
<accession>A0A9W9TBJ3</accession>
<dbReference type="InterPro" id="IPR036259">
    <property type="entry name" value="MFS_trans_sf"/>
</dbReference>